<feature type="compositionally biased region" description="Basic and acidic residues" evidence="1">
    <location>
        <begin position="346"/>
        <end position="359"/>
    </location>
</feature>
<feature type="compositionally biased region" description="Polar residues" evidence="1">
    <location>
        <begin position="396"/>
        <end position="405"/>
    </location>
</feature>
<feature type="compositionally biased region" description="Basic and acidic residues" evidence="1">
    <location>
        <begin position="308"/>
        <end position="323"/>
    </location>
</feature>
<evidence type="ECO:0000256" key="1">
    <source>
        <dbReference type="SAM" id="MobiDB-lite"/>
    </source>
</evidence>
<feature type="compositionally biased region" description="Polar residues" evidence="1">
    <location>
        <begin position="163"/>
        <end position="173"/>
    </location>
</feature>
<feature type="region of interest" description="Disordered" evidence="1">
    <location>
        <begin position="128"/>
        <end position="173"/>
    </location>
</feature>
<reference evidence="2" key="1">
    <citation type="submission" date="2022-11" db="EMBL/GenBank/DDBJ databases">
        <title>Centuries of genome instability and evolution in soft-shell clam transmissible cancer (bioRxiv).</title>
        <authorList>
            <person name="Hart S.F.M."/>
            <person name="Yonemitsu M.A."/>
            <person name="Giersch R.M."/>
            <person name="Beal B.F."/>
            <person name="Arriagada G."/>
            <person name="Davis B.W."/>
            <person name="Ostrander E.A."/>
            <person name="Goff S.P."/>
            <person name="Metzger M.J."/>
        </authorList>
    </citation>
    <scope>NUCLEOTIDE SEQUENCE</scope>
    <source>
        <strain evidence="2">MELC-2E11</strain>
        <tissue evidence="2">Siphon/mantle</tissue>
    </source>
</reference>
<feature type="compositionally biased region" description="Basic and acidic residues" evidence="1">
    <location>
        <begin position="138"/>
        <end position="154"/>
    </location>
</feature>
<gene>
    <name evidence="2" type="ORF">MAR_005115</name>
</gene>
<keyword evidence="3" id="KW-1185">Reference proteome</keyword>
<name>A0ABY7F076_MYAAR</name>
<feature type="compositionally biased region" description="Basic and acidic residues" evidence="1">
    <location>
        <begin position="366"/>
        <end position="391"/>
    </location>
</feature>
<protein>
    <submittedName>
        <fullName evidence="2">Uncharacterized protein</fullName>
    </submittedName>
</protein>
<evidence type="ECO:0000313" key="2">
    <source>
        <dbReference type="EMBL" id="WAR15010.1"/>
    </source>
</evidence>
<feature type="compositionally biased region" description="Polar residues" evidence="1">
    <location>
        <begin position="332"/>
        <end position="345"/>
    </location>
</feature>
<feature type="compositionally biased region" description="Basic and acidic residues" evidence="1">
    <location>
        <begin position="241"/>
        <end position="250"/>
    </location>
</feature>
<sequence>MTTSATKNVHKVSLSQKKTVMVQLCEKRAKPEAKAKLVSALMQTAQEGFRDSGHTNPVLTHYKQNTFETQNGHDETEIHTEEHYDMPFPIPNSATTMSDQKDKTYPKHIETEKQEQRKDYFELLEFPKSAQPTPDQKASADTKQNIDEGSHREEDYETVEAPKSTNRKSGAVGSMTNYIDSGHANPVRMNYEQVTFETKYSKDKTESRAEELYDVPFAIPYSTTTKLDQKTKPYPKHIKNEKRGQGKENYEQFELPISNQPKPDINEPAKPKTDGLAGLEHIKKDYVAVASSNATKNDHDQTTNADTKQNKDKSEKRPHREEDYVTVEIPKSTKSNPDQTTNPDTKQTKDDSEKKSHMEEDYETVEIPKSKSKPDNERQERQDTTLEKMLEDTDDVSTATITTVP</sequence>
<accession>A0ABY7F076</accession>
<dbReference type="EMBL" id="CP111020">
    <property type="protein sequence ID" value="WAR15010.1"/>
    <property type="molecule type" value="Genomic_DNA"/>
</dbReference>
<proteinExistence type="predicted"/>
<feature type="region of interest" description="Disordered" evidence="1">
    <location>
        <begin position="228"/>
        <end position="405"/>
    </location>
</feature>
<dbReference type="Proteomes" id="UP001164746">
    <property type="component" value="Chromosome 9"/>
</dbReference>
<feature type="compositionally biased region" description="Basic and acidic residues" evidence="1">
    <location>
        <begin position="264"/>
        <end position="273"/>
    </location>
</feature>
<evidence type="ECO:0000313" key="3">
    <source>
        <dbReference type="Proteomes" id="UP001164746"/>
    </source>
</evidence>
<organism evidence="2 3">
    <name type="scientific">Mya arenaria</name>
    <name type="common">Soft-shell clam</name>
    <dbReference type="NCBI Taxonomy" id="6604"/>
    <lineage>
        <taxon>Eukaryota</taxon>
        <taxon>Metazoa</taxon>
        <taxon>Spiralia</taxon>
        <taxon>Lophotrochozoa</taxon>
        <taxon>Mollusca</taxon>
        <taxon>Bivalvia</taxon>
        <taxon>Autobranchia</taxon>
        <taxon>Heteroconchia</taxon>
        <taxon>Euheterodonta</taxon>
        <taxon>Imparidentia</taxon>
        <taxon>Neoheterodontei</taxon>
        <taxon>Myida</taxon>
        <taxon>Myoidea</taxon>
        <taxon>Myidae</taxon>
        <taxon>Mya</taxon>
    </lineage>
</organism>